<evidence type="ECO:0000313" key="2">
    <source>
        <dbReference type="EMBL" id="QCK85902.1"/>
    </source>
</evidence>
<reference evidence="2 3" key="1">
    <citation type="submission" date="2019-04" db="EMBL/GenBank/DDBJ databases">
        <title>Phreatobacter aquaticus sp. nov.</title>
        <authorList>
            <person name="Choi A."/>
            <person name="Baek K."/>
        </authorList>
    </citation>
    <scope>NUCLEOTIDE SEQUENCE [LARGE SCALE GENOMIC DNA]</scope>
    <source>
        <strain evidence="2 3">NMCR1094</strain>
    </source>
</reference>
<evidence type="ECO:0000256" key="1">
    <source>
        <dbReference type="SAM" id="Coils"/>
    </source>
</evidence>
<accession>A0A4D7QP37</accession>
<dbReference type="Proteomes" id="UP000298588">
    <property type="component" value="Chromosome"/>
</dbReference>
<name>A0A4D7QP37_9HYPH</name>
<keyword evidence="1" id="KW-0175">Coiled coil</keyword>
<proteinExistence type="predicted"/>
<dbReference type="EMBL" id="CP039865">
    <property type="protein sequence ID" value="QCK85902.1"/>
    <property type="molecule type" value="Genomic_DNA"/>
</dbReference>
<gene>
    <name evidence="2" type="ORF">E8L99_09080</name>
</gene>
<dbReference type="KEGG" id="paqt:E8L99_09080"/>
<organism evidence="2 3">
    <name type="scientific">Phreatobacter aquaticus</name>
    <dbReference type="NCBI Taxonomy" id="2570229"/>
    <lineage>
        <taxon>Bacteria</taxon>
        <taxon>Pseudomonadati</taxon>
        <taxon>Pseudomonadota</taxon>
        <taxon>Alphaproteobacteria</taxon>
        <taxon>Hyphomicrobiales</taxon>
        <taxon>Phreatobacteraceae</taxon>
        <taxon>Phreatobacter</taxon>
    </lineage>
</organism>
<protein>
    <submittedName>
        <fullName evidence="2">Uncharacterized protein</fullName>
    </submittedName>
</protein>
<keyword evidence="3" id="KW-1185">Reference proteome</keyword>
<evidence type="ECO:0000313" key="3">
    <source>
        <dbReference type="Proteomes" id="UP000298588"/>
    </source>
</evidence>
<sequence length="175" mass="19361">MLFRPKLDFPTSHELNRPSPAAIVAAKAPRPAQLLRLERERSAAIQARDTLQAEAGTLVARVREGAGDRAAERRLRQLVAERDALDGEIGRLRGEILPLRAQHAERVIEVLAPTLHEDATVAIEIIARLRAIVLRELEAAVEIERADARARPPRLPHGHLGQLEAAFRSRFADGI</sequence>
<dbReference type="AlphaFoldDB" id="A0A4D7QP37"/>
<feature type="coiled-coil region" evidence="1">
    <location>
        <begin position="34"/>
        <end position="95"/>
    </location>
</feature>
<dbReference type="RefSeq" id="WP_137099234.1">
    <property type="nucleotide sequence ID" value="NZ_CP039865.1"/>
</dbReference>